<comment type="similarity">
    <text evidence="8">Belongs to the P-Pant transferase superfamily. AcpS family.</text>
</comment>
<evidence type="ECO:0000259" key="9">
    <source>
        <dbReference type="Pfam" id="PF01648"/>
    </source>
</evidence>
<evidence type="ECO:0000256" key="8">
    <source>
        <dbReference type="HAMAP-Rule" id="MF_00101"/>
    </source>
</evidence>
<keyword evidence="8" id="KW-0963">Cytoplasm</keyword>
<dbReference type="InterPro" id="IPR002582">
    <property type="entry name" value="ACPS"/>
</dbReference>
<evidence type="ECO:0000256" key="5">
    <source>
        <dbReference type="ARBA" id="ARBA00022842"/>
    </source>
</evidence>
<dbReference type="EMBL" id="AP029170">
    <property type="protein sequence ID" value="BFD46490.1"/>
    <property type="molecule type" value="Genomic_DNA"/>
</dbReference>
<sequence length="127" mass="14116">MIIGVGTDIVQIPRIERILNLYDQRFVNIILSKTEIQKLTSLSKDQYGCFLAKRFAAKEAVSKALGIGIGRGLRFKDISILNDALGKPFVQICHPENPNKFGQIKIHLSISDDYPISIAFAVITSKV</sequence>
<evidence type="ECO:0000256" key="6">
    <source>
        <dbReference type="ARBA" id="ARBA00023098"/>
    </source>
</evidence>
<dbReference type="GO" id="GO:0006633">
    <property type="term" value="P:fatty acid biosynthetic process"/>
    <property type="evidence" value="ECO:0007669"/>
    <property type="project" value="UniProtKB-UniRule"/>
</dbReference>
<keyword evidence="4 8" id="KW-0276">Fatty acid metabolism</keyword>
<accession>A0AAT9G9G7</accession>
<dbReference type="NCBIfam" id="TIGR00516">
    <property type="entry name" value="acpS"/>
    <property type="match status" value="1"/>
</dbReference>
<dbReference type="GO" id="GO:0005737">
    <property type="term" value="C:cytoplasm"/>
    <property type="evidence" value="ECO:0007669"/>
    <property type="project" value="UniProtKB-SubCell"/>
</dbReference>
<organism evidence="10">
    <name type="scientific">Candidatus Tisiphia endosymbiont of Sergentomyia squamirostris</name>
    <dbReference type="NCBI Taxonomy" id="3113639"/>
    <lineage>
        <taxon>Bacteria</taxon>
        <taxon>Pseudomonadati</taxon>
        <taxon>Pseudomonadota</taxon>
        <taxon>Alphaproteobacteria</taxon>
        <taxon>Rickettsiales</taxon>
        <taxon>Rickettsiaceae</taxon>
        <taxon>Rickettsieae</taxon>
        <taxon>Candidatus Tisiphia</taxon>
    </lineage>
</organism>
<feature type="binding site" evidence="8">
    <location>
        <position position="8"/>
    </location>
    <ligand>
        <name>Mg(2+)</name>
        <dbReference type="ChEBI" id="CHEBI:18420"/>
    </ligand>
</feature>
<dbReference type="Gene3D" id="3.90.470.20">
    <property type="entry name" value="4'-phosphopantetheinyl transferase domain"/>
    <property type="match status" value="1"/>
</dbReference>
<reference evidence="10" key="1">
    <citation type="submission" date="2024-01" db="EMBL/GenBank/DDBJ databases">
        <title>Sequencing the genomes of a sandfly, Sergentomyia squamirostris, and its two endosymbionts.</title>
        <authorList>
            <person name="Itokawa K."/>
            <person name="Sanjoba C."/>
        </authorList>
    </citation>
    <scope>NUCLEOTIDE SEQUENCE</scope>
    <source>
        <strain evidence="10">RiSSQ</strain>
    </source>
</reference>
<keyword evidence="1 8" id="KW-0444">Lipid biosynthesis</keyword>
<evidence type="ECO:0000256" key="2">
    <source>
        <dbReference type="ARBA" id="ARBA00022679"/>
    </source>
</evidence>
<dbReference type="HAMAP" id="MF_00101">
    <property type="entry name" value="AcpS"/>
    <property type="match status" value="1"/>
</dbReference>
<comment type="function">
    <text evidence="8">Transfers the 4'-phosphopantetheine moiety from coenzyme A to a Ser of acyl-carrier-protein.</text>
</comment>
<dbReference type="EC" id="2.7.8.7" evidence="8"/>
<dbReference type="GO" id="GO:0000287">
    <property type="term" value="F:magnesium ion binding"/>
    <property type="evidence" value="ECO:0007669"/>
    <property type="project" value="UniProtKB-UniRule"/>
</dbReference>
<protein>
    <recommendedName>
        <fullName evidence="8">Holo-[acyl-carrier-protein] synthase</fullName>
        <shortName evidence="8">Holo-ACP synthase</shortName>
        <ecNumber evidence="8">2.7.8.7</ecNumber>
    </recommendedName>
    <alternativeName>
        <fullName evidence="8">4'-phosphopantetheinyl transferase AcpS</fullName>
    </alternativeName>
</protein>
<evidence type="ECO:0000256" key="1">
    <source>
        <dbReference type="ARBA" id="ARBA00022516"/>
    </source>
</evidence>
<dbReference type="NCBIfam" id="TIGR00556">
    <property type="entry name" value="pantethn_trn"/>
    <property type="match status" value="1"/>
</dbReference>
<dbReference type="AlphaFoldDB" id="A0AAT9G9G7"/>
<evidence type="ECO:0000256" key="4">
    <source>
        <dbReference type="ARBA" id="ARBA00022832"/>
    </source>
</evidence>
<comment type="subcellular location">
    <subcellularLocation>
        <location evidence="8">Cytoplasm</location>
    </subcellularLocation>
</comment>
<evidence type="ECO:0000256" key="3">
    <source>
        <dbReference type="ARBA" id="ARBA00022723"/>
    </source>
</evidence>
<proteinExistence type="inferred from homology"/>
<dbReference type="InterPro" id="IPR004568">
    <property type="entry name" value="Ppantetheine-prot_Trfase_dom"/>
</dbReference>
<name>A0AAT9G9G7_9RICK</name>
<dbReference type="SUPFAM" id="SSF56214">
    <property type="entry name" value="4'-phosphopantetheinyl transferase"/>
    <property type="match status" value="1"/>
</dbReference>
<keyword evidence="2 8" id="KW-0808">Transferase</keyword>
<dbReference type="GO" id="GO:0008897">
    <property type="term" value="F:holo-[acyl-carrier-protein] synthase activity"/>
    <property type="evidence" value="ECO:0007669"/>
    <property type="project" value="UniProtKB-UniRule"/>
</dbReference>
<keyword evidence="5 8" id="KW-0460">Magnesium</keyword>
<dbReference type="Pfam" id="PF01648">
    <property type="entry name" value="ACPS"/>
    <property type="match status" value="1"/>
</dbReference>
<comment type="cofactor">
    <cofactor evidence="8">
        <name>Mg(2+)</name>
        <dbReference type="ChEBI" id="CHEBI:18420"/>
    </cofactor>
</comment>
<feature type="binding site" evidence="8">
    <location>
        <position position="59"/>
    </location>
    <ligand>
        <name>Mg(2+)</name>
        <dbReference type="ChEBI" id="CHEBI:18420"/>
    </ligand>
</feature>
<keyword evidence="7 8" id="KW-0275">Fatty acid biosynthesis</keyword>
<comment type="catalytic activity">
    <reaction evidence="8">
        <text>apo-[ACP] + CoA = holo-[ACP] + adenosine 3',5'-bisphosphate + H(+)</text>
        <dbReference type="Rhea" id="RHEA:12068"/>
        <dbReference type="Rhea" id="RHEA-COMP:9685"/>
        <dbReference type="Rhea" id="RHEA-COMP:9690"/>
        <dbReference type="ChEBI" id="CHEBI:15378"/>
        <dbReference type="ChEBI" id="CHEBI:29999"/>
        <dbReference type="ChEBI" id="CHEBI:57287"/>
        <dbReference type="ChEBI" id="CHEBI:58343"/>
        <dbReference type="ChEBI" id="CHEBI:64479"/>
        <dbReference type="EC" id="2.7.8.7"/>
    </reaction>
</comment>
<feature type="domain" description="4'-phosphopantetheinyl transferase" evidence="9">
    <location>
        <begin position="4"/>
        <end position="119"/>
    </location>
</feature>
<gene>
    <name evidence="8 10" type="primary">acpS</name>
    <name evidence="10" type="ORF">DMENIID0002_11360</name>
</gene>
<keyword evidence="3 8" id="KW-0479">Metal-binding</keyword>
<dbReference type="InterPro" id="IPR037143">
    <property type="entry name" value="4-PPantetheinyl_Trfase_dom_sf"/>
</dbReference>
<keyword evidence="6 8" id="KW-0443">Lipid metabolism</keyword>
<evidence type="ECO:0000256" key="7">
    <source>
        <dbReference type="ARBA" id="ARBA00023160"/>
    </source>
</evidence>
<dbReference type="InterPro" id="IPR008278">
    <property type="entry name" value="4-PPantetheinyl_Trfase_dom"/>
</dbReference>
<evidence type="ECO:0000313" key="10">
    <source>
        <dbReference type="EMBL" id="BFD46490.1"/>
    </source>
</evidence>